<evidence type="ECO:0000313" key="2">
    <source>
        <dbReference type="Proteomes" id="UP000708208"/>
    </source>
</evidence>
<sequence length="76" mass="8221">MTRSFQWLSVNAHHGKLVDNSCSACIIDGAVQGLLGTVYPTFSHGLEYGLAPFGGPNFPHVPCLDRRTNMYVGKLG</sequence>
<keyword evidence="2" id="KW-1185">Reference proteome</keyword>
<reference evidence="1" key="1">
    <citation type="submission" date="2021-06" db="EMBL/GenBank/DDBJ databases">
        <authorList>
            <person name="Hodson N. C."/>
            <person name="Mongue J. A."/>
            <person name="Jaron S. K."/>
        </authorList>
    </citation>
    <scope>NUCLEOTIDE SEQUENCE</scope>
</reference>
<evidence type="ECO:0000313" key="1">
    <source>
        <dbReference type="EMBL" id="CAG7725529.1"/>
    </source>
</evidence>
<name>A0A8J2KG13_9HEXA</name>
<comment type="caution">
    <text evidence="1">The sequence shown here is derived from an EMBL/GenBank/DDBJ whole genome shotgun (WGS) entry which is preliminary data.</text>
</comment>
<dbReference type="AlphaFoldDB" id="A0A8J2KG13"/>
<proteinExistence type="predicted"/>
<organism evidence="1 2">
    <name type="scientific">Allacma fusca</name>
    <dbReference type="NCBI Taxonomy" id="39272"/>
    <lineage>
        <taxon>Eukaryota</taxon>
        <taxon>Metazoa</taxon>
        <taxon>Ecdysozoa</taxon>
        <taxon>Arthropoda</taxon>
        <taxon>Hexapoda</taxon>
        <taxon>Collembola</taxon>
        <taxon>Symphypleona</taxon>
        <taxon>Sminthuridae</taxon>
        <taxon>Allacma</taxon>
    </lineage>
</organism>
<gene>
    <name evidence="1" type="ORF">AFUS01_LOCUS14483</name>
</gene>
<accession>A0A8J2KG13</accession>
<dbReference type="EMBL" id="CAJVCH010123307">
    <property type="protein sequence ID" value="CAG7725529.1"/>
    <property type="molecule type" value="Genomic_DNA"/>
</dbReference>
<protein>
    <submittedName>
        <fullName evidence="1">Uncharacterized protein</fullName>
    </submittedName>
</protein>
<dbReference type="Proteomes" id="UP000708208">
    <property type="component" value="Unassembled WGS sequence"/>
</dbReference>